<protein>
    <submittedName>
        <fullName evidence="1">Uncharacterized protein</fullName>
    </submittedName>
</protein>
<keyword evidence="2" id="KW-1185">Reference proteome</keyword>
<proteinExistence type="predicted"/>
<organism evidence="1 2">
    <name type="scientific">Siminovitchia fordii</name>
    <dbReference type="NCBI Taxonomy" id="254759"/>
    <lineage>
        <taxon>Bacteria</taxon>
        <taxon>Bacillati</taxon>
        <taxon>Bacillota</taxon>
        <taxon>Bacilli</taxon>
        <taxon>Bacillales</taxon>
        <taxon>Bacillaceae</taxon>
        <taxon>Siminovitchia</taxon>
    </lineage>
</organism>
<name>A0ABQ4K5D8_9BACI</name>
<evidence type="ECO:0000313" key="1">
    <source>
        <dbReference type="EMBL" id="GIN20952.1"/>
    </source>
</evidence>
<dbReference type="Proteomes" id="UP000680279">
    <property type="component" value="Unassembled WGS sequence"/>
</dbReference>
<sequence length="50" mass="5831">MSNTDKHQYILDGTSVDALEMWHKRNISNIKPGEVEGRQFKKPLLYLKSI</sequence>
<evidence type="ECO:0000313" key="2">
    <source>
        <dbReference type="Proteomes" id="UP000680279"/>
    </source>
</evidence>
<reference evidence="1 2" key="1">
    <citation type="submission" date="2021-03" db="EMBL/GenBank/DDBJ databases">
        <title>Antimicrobial resistance genes in bacteria isolated from Japanese honey, and their potential for conferring macrolide and lincosamide resistance in the American foulbrood pathogen Paenibacillus larvae.</title>
        <authorList>
            <person name="Okamoto M."/>
            <person name="Kumagai M."/>
            <person name="Kanamori H."/>
            <person name="Takamatsu D."/>
        </authorList>
    </citation>
    <scope>NUCLEOTIDE SEQUENCE [LARGE SCALE GENOMIC DNA]</scope>
    <source>
        <strain evidence="1 2">J1TS3</strain>
    </source>
</reference>
<dbReference type="EMBL" id="BOQT01000006">
    <property type="protein sequence ID" value="GIN20952.1"/>
    <property type="molecule type" value="Genomic_DNA"/>
</dbReference>
<gene>
    <name evidence="1" type="ORF">J1TS3_20860</name>
</gene>
<accession>A0ABQ4K5D8</accession>
<comment type="caution">
    <text evidence="1">The sequence shown here is derived from an EMBL/GenBank/DDBJ whole genome shotgun (WGS) entry which is preliminary data.</text>
</comment>